<feature type="transmembrane region" description="Helical" evidence="1">
    <location>
        <begin position="17"/>
        <end position="36"/>
    </location>
</feature>
<sequence>MNYFFAEFKRAIQSKNFLIANFLILGSLIVGMISSWSSIRAFKGISFFLYSFSLGTGAILPVVVPLIVCLPFSNSYLQEIENNMIYGIVTRISIKKYYYIKCLTLSLVAALTIIIPLLFFLLTNALIFPFEKGVYFGEIGGAWSSVFKENQLAYVMILIANSAIFAATYANVGFVATFFSHHKLASIVIPFILYLLPSFIFPFIGFDKFEPVTTFDLTSNTSSTIFTVYSQLIIIILLGFSLGYLKLKKELVTYGSNDD</sequence>
<evidence type="ECO:0000313" key="2">
    <source>
        <dbReference type="EMBL" id="AHY15315.1"/>
    </source>
</evidence>
<feature type="transmembrane region" description="Helical" evidence="1">
    <location>
        <begin position="184"/>
        <end position="204"/>
    </location>
</feature>
<evidence type="ECO:0000313" key="3">
    <source>
        <dbReference type="EMBL" id="RLU58245.1"/>
    </source>
</evidence>
<dbReference type="eggNOG" id="ENOG5032WHS">
    <property type="taxonomic scope" value="Bacteria"/>
</dbReference>
<evidence type="ECO:0000313" key="5">
    <source>
        <dbReference type="Proteomes" id="UP000269148"/>
    </source>
</evidence>
<keyword evidence="1" id="KW-0472">Membrane</keyword>
<dbReference type="EMBL" id="CP007586">
    <property type="protein sequence ID" value="AHY15315.1"/>
    <property type="molecule type" value="Genomic_DNA"/>
</dbReference>
<evidence type="ECO:0000256" key="1">
    <source>
        <dbReference type="SAM" id="Phobius"/>
    </source>
</evidence>
<dbReference type="OrthoDB" id="2237513at2"/>
<dbReference type="KEGG" id="sio:DW64_02300"/>
<name>A0A1J0MXM2_STRIN</name>
<dbReference type="EMBL" id="QLQD01000027">
    <property type="protein sequence ID" value="RLU58245.1"/>
    <property type="molecule type" value="Genomic_DNA"/>
</dbReference>
<organism evidence="3 5">
    <name type="scientific">Streptococcus iniae</name>
    <name type="common">Streptococcus shiloi</name>
    <dbReference type="NCBI Taxonomy" id="1346"/>
    <lineage>
        <taxon>Bacteria</taxon>
        <taxon>Bacillati</taxon>
        <taxon>Bacillota</taxon>
        <taxon>Bacilli</taxon>
        <taxon>Lactobacillales</taxon>
        <taxon>Streptococcaceae</taxon>
        <taxon>Streptococcus</taxon>
    </lineage>
</organism>
<evidence type="ECO:0000313" key="4">
    <source>
        <dbReference type="Proteomes" id="UP000025245"/>
    </source>
</evidence>
<dbReference type="KEGG" id="siz:SI82_02545"/>
<dbReference type="AlphaFoldDB" id="A0A1J0MXM2"/>
<dbReference type="Proteomes" id="UP000269148">
    <property type="component" value="Unassembled WGS sequence"/>
</dbReference>
<protein>
    <submittedName>
        <fullName evidence="3">ABC transporter permease</fullName>
    </submittedName>
</protein>
<dbReference type="KEGG" id="siq:DQ08_02310"/>
<feature type="transmembrane region" description="Helical" evidence="1">
    <location>
        <begin position="152"/>
        <end position="172"/>
    </location>
</feature>
<keyword evidence="1" id="KW-1133">Transmembrane helix</keyword>
<feature type="transmembrane region" description="Helical" evidence="1">
    <location>
        <begin position="224"/>
        <end position="245"/>
    </location>
</feature>
<feature type="transmembrane region" description="Helical" evidence="1">
    <location>
        <begin position="98"/>
        <end position="122"/>
    </location>
</feature>
<keyword evidence="1" id="KW-0812">Transmembrane</keyword>
<gene>
    <name evidence="3" type="ORF">DIY07_02470</name>
    <name evidence="2" type="ORF">DQ08_02310</name>
</gene>
<dbReference type="GeneID" id="35764742"/>
<reference evidence="2 4" key="1">
    <citation type="journal article" date="2014" name="Genome Announc.">
        <title>Complete Genome Sequence of a Virulent Strain, Streptococcus iniae ISET0901, Isolated from Diseased Tilapia.</title>
        <authorList>
            <person name="Pridgeon J.W."/>
            <person name="Zhang D."/>
            <person name="Zhang L."/>
        </authorList>
    </citation>
    <scope>NUCLEOTIDE SEQUENCE [LARGE SCALE GENOMIC DNA]</scope>
    <source>
        <strain evidence="2 4">ISET0901</strain>
    </source>
</reference>
<feature type="transmembrane region" description="Helical" evidence="1">
    <location>
        <begin position="48"/>
        <end position="77"/>
    </location>
</feature>
<reference evidence="3 5" key="2">
    <citation type="submission" date="2018-06" db="EMBL/GenBank/DDBJ databases">
        <title>Mutators as drivers of adaptation in pathogenic bacteria and a risk factor for host jumps and vaccine escape.</title>
        <authorList>
            <person name="Barnes A.C."/>
            <person name="Silayeva O."/>
        </authorList>
    </citation>
    <scope>NUCLEOTIDE SEQUENCE [LARGE SCALE GENOMIC DNA]</scope>
    <source>
        <strain evidence="3 5">QMA0445</strain>
    </source>
</reference>
<keyword evidence="4" id="KW-1185">Reference proteome</keyword>
<dbReference type="STRING" id="1346.BMF34_02435"/>
<dbReference type="RefSeq" id="WP_003100898.1">
    <property type="nucleotide sequence ID" value="NZ_CP010783.1"/>
</dbReference>
<proteinExistence type="predicted"/>
<accession>A0A1J0MXM2</accession>
<dbReference type="Proteomes" id="UP000025245">
    <property type="component" value="Chromosome"/>
</dbReference>